<reference evidence="1 2" key="1">
    <citation type="submission" date="2024-01" db="EMBL/GenBank/DDBJ databases">
        <authorList>
            <person name="Waweru B."/>
        </authorList>
    </citation>
    <scope>NUCLEOTIDE SEQUENCE [LARGE SCALE GENOMIC DNA]</scope>
</reference>
<protein>
    <submittedName>
        <fullName evidence="1">Uncharacterized protein</fullName>
    </submittedName>
</protein>
<accession>A0AAV1QQL1</accession>
<evidence type="ECO:0000313" key="2">
    <source>
        <dbReference type="Proteomes" id="UP001314170"/>
    </source>
</evidence>
<sequence length="140" mass="15515">MEQGCKGWAKDVGPVLARKVATKIAWAIVRLLAGCRLDTSGEECKKVVKGRTLARHEARGSLLWQGRAMWEAVAMLGQCGGRVRAVGYGEGKACKRERVVKTRLARGGCGKRGWLAMARRVWERGLWAKEKSRVRGSYCN</sequence>
<organism evidence="1 2">
    <name type="scientific">Dovyalis caffra</name>
    <dbReference type="NCBI Taxonomy" id="77055"/>
    <lineage>
        <taxon>Eukaryota</taxon>
        <taxon>Viridiplantae</taxon>
        <taxon>Streptophyta</taxon>
        <taxon>Embryophyta</taxon>
        <taxon>Tracheophyta</taxon>
        <taxon>Spermatophyta</taxon>
        <taxon>Magnoliopsida</taxon>
        <taxon>eudicotyledons</taxon>
        <taxon>Gunneridae</taxon>
        <taxon>Pentapetalae</taxon>
        <taxon>rosids</taxon>
        <taxon>fabids</taxon>
        <taxon>Malpighiales</taxon>
        <taxon>Salicaceae</taxon>
        <taxon>Flacourtieae</taxon>
        <taxon>Dovyalis</taxon>
    </lineage>
</organism>
<gene>
    <name evidence="1" type="ORF">DCAF_LOCUS736</name>
</gene>
<dbReference type="EMBL" id="CAWUPB010000062">
    <property type="protein sequence ID" value="CAK7323120.1"/>
    <property type="molecule type" value="Genomic_DNA"/>
</dbReference>
<comment type="caution">
    <text evidence="1">The sequence shown here is derived from an EMBL/GenBank/DDBJ whole genome shotgun (WGS) entry which is preliminary data.</text>
</comment>
<evidence type="ECO:0000313" key="1">
    <source>
        <dbReference type="EMBL" id="CAK7323120.1"/>
    </source>
</evidence>
<dbReference type="AlphaFoldDB" id="A0AAV1QQL1"/>
<name>A0AAV1QQL1_9ROSI</name>
<keyword evidence="2" id="KW-1185">Reference proteome</keyword>
<dbReference type="Proteomes" id="UP001314170">
    <property type="component" value="Unassembled WGS sequence"/>
</dbReference>
<proteinExistence type="predicted"/>